<keyword evidence="3" id="KW-1185">Reference proteome</keyword>
<organism evidence="2 3">
    <name type="scientific">Armillaria novae-zelandiae</name>
    <dbReference type="NCBI Taxonomy" id="153914"/>
    <lineage>
        <taxon>Eukaryota</taxon>
        <taxon>Fungi</taxon>
        <taxon>Dikarya</taxon>
        <taxon>Basidiomycota</taxon>
        <taxon>Agaricomycotina</taxon>
        <taxon>Agaricomycetes</taxon>
        <taxon>Agaricomycetidae</taxon>
        <taxon>Agaricales</taxon>
        <taxon>Marasmiineae</taxon>
        <taxon>Physalacriaceae</taxon>
        <taxon>Armillaria</taxon>
    </lineage>
</organism>
<accession>A0AA39N9F2</accession>
<reference evidence="2" key="1">
    <citation type="submission" date="2023-06" db="EMBL/GenBank/DDBJ databases">
        <authorList>
            <consortium name="Lawrence Berkeley National Laboratory"/>
            <person name="Ahrendt S."/>
            <person name="Sahu N."/>
            <person name="Indic B."/>
            <person name="Wong-Bajracharya J."/>
            <person name="Merenyi Z."/>
            <person name="Ke H.-M."/>
            <person name="Monk M."/>
            <person name="Kocsube S."/>
            <person name="Drula E."/>
            <person name="Lipzen A."/>
            <person name="Balint B."/>
            <person name="Henrissat B."/>
            <person name="Andreopoulos B."/>
            <person name="Martin F.M."/>
            <person name="Harder C.B."/>
            <person name="Rigling D."/>
            <person name="Ford K.L."/>
            <person name="Foster G.D."/>
            <person name="Pangilinan J."/>
            <person name="Papanicolaou A."/>
            <person name="Barry K."/>
            <person name="LaButti K."/>
            <person name="Viragh M."/>
            <person name="Koriabine M."/>
            <person name="Yan M."/>
            <person name="Riley R."/>
            <person name="Champramary S."/>
            <person name="Plett K.L."/>
            <person name="Tsai I.J."/>
            <person name="Slot J."/>
            <person name="Sipos G."/>
            <person name="Plett J."/>
            <person name="Nagy L.G."/>
            <person name="Grigoriev I.V."/>
        </authorList>
    </citation>
    <scope>NUCLEOTIDE SEQUENCE</scope>
    <source>
        <strain evidence="2">ICMP 16352</strain>
    </source>
</reference>
<dbReference type="Proteomes" id="UP001175227">
    <property type="component" value="Unassembled WGS sequence"/>
</dbReference>
<evidence type="ECO:0000256" key="1">
    <source>
        <dbReference type="SAM" id="MobiDB-lite"/>
    </source>
</evidence>
<dbReference type="AlphaFoldDB" id="A0AA39N9F2"/>
<evidence type="ECO:0000313" key="3">
    <source>
        <dbReference type="Proteomes" id="UP001175227"/>
    </source>
</evidence>
<evidence type="ECO:0000313" key="2">
    <source>
        <dbReference type="EMBL" id="KAK0461485.1"/>
    </source>
</evidence>
<feature type="region of interest" description="Disordered" evidence="1">
    <location>
        <begin position="136"/>
        <end position="159"/>
    </location>
</feature>
<dbReference type="EMBL" id="JAUEPR010000151">
    <property type="protein sequence ID" value="KAK0461485.1"/>
    <property type="molecule type" value="Genomic_DNA"/>
</dbReference>
<gene>
    <name evidence="2" type="ORF">IW261DRAFT_1577065</name>
</gene>
<sequence length="159" mass="17932">MAAYKLKLPPHWKIHPTFNEKLLTPFMPPAFPNQEVPPPPPPDLIKDEEEYKIEESPSDGNITADLADDPEHPVAQFLSIFLSPEFVTPKRPQCKFTAIRDLTADQKLFNIDVILGDIVPDSQGESLEQYGIGLRHEQIQEEPSPLLGKRKAQDEVEAL</sequence>
<protein>
    <submittedName>
        <fullName evidence="2">Uncharacterized protein</fullName>
    </submittedName>
</protein>
<comment type="caution">
    <text evidence="2">The sequence shown here is derived from an EMBL/GenBank/DDBJ whole genome shotgun (WGS) entry which is preliminary data.</text>
</comment>
<name>A0AA39N9F2_9AGAR</name>
<proteinExistence type="predicted"/>